<dbReference type="RefSeq" id="WP_188129932.1">
    <property type="nucleotide sequence ID" value="NZ_FRCB01000004.1"/>
</dbReference>
<keyword evidence="1" id="KW-1133">Transmembrane helix</keyword>
<evidence type="ECO:0000313" key="3">
    <source>
        <dbReference type="Proteomes" id="UP000322545"/>
    </source>
</evidence>
<keyword evidence="1" id="KW-0812">Transmembrane</keyword>
<evidence type="ECO:0000256" key="1">
    <source>
        <dbReference type="SAM" id="Phobius"/>
    </source>
</evidence>
<gene>
    <name evidence="2" type="ORF">SAMN05443432_104119</name>
</gene>
<organism evidence="2 3">
    <name type="scientific">Roseovarius litoreus</name>
    <dbReference type="NCBI Taxonomy" id="1155722"/>
    <lineage>
        <taxon>Bacteria</taxon>
        <taxon>Pseudomonadati</taxon>
        <taxon>Pseudomonadota</taxon>
        <taxon>Alphaproteobacteria</taxon>
        <taxon>Rhodobacterales</taxon>
        <taxon>Roseobacteraceae</taxon>
        <taxon>Roseovarius</taxon>
    </lineage>
</organism>
<protein>
    <submittedName>
        <fullName evidence="2">Uncharacterized protein</fullName>
    </submittedName>
</protein>
<keyword evidence="1" id="KW-0472">Membrane</keyword>
<accession>A0A1M7FAU8</accession>
<dbReference type="EMBL" id="FRCB01000004">
    <property type="protein sequence ID" value="SHM01136.1"/>
    <property type="molecule type" value="Genomic_DNA"/>
</dbReference>
<proteinExistence type="predicted"/>
<dbReference type="AlphaFoldDB" id="A0A1M7FAU8"/>
<name>A0A1M7FAU8_9RHOB</name>
<sequence length="50" mass="5425">MERKPSRNVLDWMGISEAPDWSVARPLGALVSLLLLLLFSGALVAAFVLT</sequence>
<dbReference type="Proteomes" id="UP000322545">
    <property type="component" value="Unassembled WGS sequence"/>
</dbReference>
<reference evidence="2 3" key="1">
    <citation type="submission" date="2016-11" db="EMBL/GenBank/DDBJ databases">
        <authorList>
            <person name="Varghese N."/>
            <person name="Submissions S."/>
        </authorList>
    </citation>
    <scope>NUCLEOTIDE SEQUENCE [LARGE SCALE GENOMIC DNA]</scope>
    <source>
        <strain evidence="2 3">DSM 28249</strain>
    </source>
</reference>
<evidence type="ECO:0000313" key="2">
    <source>
        <dbReference type="EMBL" id="SHM01136.1"/>
    </source>
</evidence>
<keyword evidence="3" id="KW-1185">Reference proteome</keyword>
<feature type="transmembrane region" description="Helical" evidence="1">
    <location>
        <begin position="27"/>
        <end position="49"/>
    </location>
</feature>